<evidence type="ECO:0000256" key="5">
    <source>
        <dbReference type="ARBA" id="ARBA00022801"/>
    </source>
</evidence>
<keyword evidence="6 8" id="KW-0067">ATP-binding</keyword>
<proteinExistence type="inferred from homology"/>
<evidence type="ECO:0000313" key="9">
    <source>
        <dbReference type="EMBL" id="CAA9408508.1"/>
    </source>
</evidence>
<feature type="active site" description="Nucleophile" evidence="8">
    <location>
        <position position="85"/>
    </location>
</feature>
<comment type="catalytic activity">
    <reaction evidence="8">
        <text>L-glutamine + H2O = L-glutamate + NH4(+)</text>
        <dbReference type="Rhea" id="RHEA:15889"/>
        <dbReference type="ChEBI" id="CHEBI:15377"/>
        <dbReference type="ChEBI" id="CHEBI:28938"/>
        <dbReference type="ChEBI" id="CHEBI:29985"/>
        <dbReference type="ChEBI" id="CHEBI:58359"/>
        <dbReference type="EC" id="3.5.1.2"/>
    </reaction>
</comment>
<evidence type="ECO:0000256" key="8">
    <source>
        <dbReference type="HAMAP-Rule" id="MF_00421"/>
    </source>
</evidence>
<evidence type="ECO:0000256" key="2">
    <source>
        <dbReference type="ARBA" id="ARBA00022598"/>
    </source>
</evidence>
<comment type="catalytic activity">
    <reaction evidence="8">
        <text>N(2)-formyl-N(1)-(5-phospho-beta-D-ribosyl)glycinamide + L-glutamine + ATP + H2O = 2-formamido-N(1)-(5-O-phospho-beta-D-ribosyl)acetamidine + L-glutamate + ADP + phosphate + H(+)</text>
        <dbReference type="Rhea" id="RHEA:17129"/>
        <dbReference type="ChEBI" id="CHEBI:15377"/>
        <dbReference type="ChEBI" id="CHEBI:15378"/>
        <dbReference type="ChEBI" id="CHEBI:29985"/>
        <dbReference type="ChEBI" id="CHEBI:30616"/>
        <dbReference type="ChEBI" id="CHEBI:43474"/>
        <dbReference type="ChEBI" id="CHEBI:58359"/>
        <dbReference type="ChEBI" id="CHEBI:147286"/>
        <dbReference type="ChEBI" id="CHEBI:147287"/>
        <dbReference type="ChEBI" id="CHEBI:456216"/>
        <dbReference type="EC" id="6.3.5.3"/>
    </reaction>
</comment>
<dbReference type="InterPro" id="IPR029062">
    <property type="entry name" value="Class_I_gatase-like"/>
</dbReference>
<dbReference type="Pfam" id="PF13507">
    <property type="entry name" value="GATase_5"/>
    <property type="match status" value="1"/>
</dbReference>
<dbReference type="PANTHER" id="PTHR47552">
    <property type="entry name" value="PHOSPHORIBOSYLFORMYLGLYCINAMIDINE SYNTHASE SUBUNIT PURQ"/>
    <property type="match status" value="1"/>
</dbReference>
<reference evidence="9" key="1">
    <citation type="submission" date="2020-02" db="EMBL/GenBank/DDBJ databases">
        <authorList>
            <person name="Meier V. D."/>
        </authorList>
    </citation>
    <scope>NUCLEOTIDE SEQUENCE</scope>
    <source>
        <strain evidence="9">AVDCRST_MAG03</strain>
    </source>
</reference>
<sequence>MRIGVTIFPGSNCDRDALYAVGRMGAEPVELWHAEADLKRVDAVIVPGGFSYGDYLRPGAIARFAAVMGPLEGFAAEGGPVIGVCNGFQVLCEAHLLPGALLQNTHMRFVCDRVRVRVEATNTPWTAGCEGGEELTLPVAHNEGNFFADAETLARLEDEDRVVLRYLENPNGSANDIAGVCNEGRNVVGIMPHPERVSDPALGSEEGLKILRSVLVGAGV</sequence>
<keyword evidence="7 8" id="KW-0315">Glutamine amidotransferase</keyword>
<dbReference type="GO" id="GO:0006189">
    <property type="term" value="P:'de novo' IMP biosynthetic process"/>
    <property type="evidence" value="ECO:0007669"/>
    <property type="project" value="UniProtKB-UniRule"/>
</dbReference>
<dbReference type="AlphaFoldDB" id="A0A6J4P7L6"/>
<dbReference type="GO" id="GO:0016740">
    <property type="term" value="F:transferase activity"/>
    <property type="evidence" value="ECO:0007669"/>
    <property type="project" value="UniProtKB-KW"/>
</dbReference>
<protein>
    <recommendedName>
        <fullName evidence="8">Phosphoribosylformylglycinamidine synthase subunit PurQ</fullName>
        <shortName evidence="8">FGAM synthase</shortName>
        <ecNumber evidence="8">6.3.5.3</ecNumber>
    </recommendedName>
    <alternativeName>
        <fullName evidence="8">Formylglycinamide ribonucleotide amidotransferase subunit I</fullName>
        <shortName evidence="8">FGAR amidotransferase I</shortName>
        <shortName evidence="8">FGAR-AT I</shortName>
    </alternativeName>
    <alternativeName>
        <fullName evidence="8">Glutaminase PurQ</fullName>
        <ecNumber evidence="8">3.5.1.2</ecNumber>
    </alternativeName>
    <alternativeName>
        <fullName evidence="8">Phosphoribosylformylglycinamidine synthase subunit I</fullName>
    </alternativeName>
</protein>
<feature type="active site" evidence="8">
    <location>
        <position position="193"/>
    </location>
</feature>
<keyword evidence="5 8" id="KW-0378">Hydrolase</keyword>
<feature type="active site" evidence="8">
    <location>
        <position position="195"/>
    </location>
</feature>
<dbReference type="HAMAP" id="MF_00421">
    <property type="entry name" value="PurQ"/>
    <property type="match status" value="1"/>
</dbReference>
<keyword evidence="4 8" id="KW-0658">Purine biosynthesis</keyword>
<dbReference type="Gene3D" id="3.40.50.880">
    <property type="match status" value="1"/>
</dbReference>
<comment type="subcellular location">
    <subcellularLocation>
        <location evidence="8">Cytoplasm</location>
    </subcellularLocation>
</comment>
<organism evidence="9">
    <name type="scientific">uncultured Rubrobacteraceae bacterium</name>
    <dbReference type="NCBI Taxonomy" id="349277"/>
    <lineage>
        <taxon>Bacteria</taxon>
        <taxon>Bacillati</taxon>
        <taxon>Actinomycetota</taxon>
        <taxon>Rubrobacteria</taxon>
        <taxon>Rubrobacterales</taxon>
        <taxon>Rubrobacteraceae</taxon>
        <taxon>environmental samples</taxon>
    </lineage>
</organism>
<dbReference type="CDD" id="cd01740">
    <property type="entry name" value="GATase1_FGAR_AT"/>
    <property type="match status" value="1"/>
</dbReference>
<comment type="subunit">
    <text evidence="8">Part of the FGAM synthase complex composed of 1 PurL, 1 PurQ and 2 PurS subunits.</text>
</comment>
<dbReference type="NCBIfam" id="NF002957">
    <property type="entry name" value="PRK03619.1"/>
    <property type="match status" value="1"/>
</dbReference>
<dbReference type="GO" id="GO:0005737">
    <property type="term" value="C:cytoplasm"/>
    <property type="evidence" value="ECO:0007669"/>
    <property type="project" value="UniProtKB-SubCell"/>
</dbReference>
<keyword evidence="9" id="KW-0808">Transferase</keyword>
<dbReference type="GO" id="GO:0004359">
    <property type="term" value="F:glutaminase activity"/>
    <property type="evidence" value="ECO:0007669"/>
    <property type="project" value="UniProtKB-EC"/>
</dbReference>
<dbReference type="PANTHER" id="PTHR47552:SF1">
    <property type="entry name" value="PHOSPHORIBOSYLFORMYLGLYCINAMIDINE SYNTHASE SUBUNIT PURQ"/>
    <property type="match status" value="1"/>
</dbReference>
<name>A0A6J4P7L6_9ACTN</name>
<dbReference type="PIRSF" id="PIRSF001586">
    <property type="entry name" value="FGAM_synth_I"/>
    <property type="match status" value="1"/>
</dbReference>
<keyword evidence="3 8" id="KW-0547">Nucleotide-binding</keyword>
<evidence type="ECO:0000256" key="6">
    <source>
        <dbReference type="ARBA" id="ARBA00022840"/>
    </source>
</evidence>
<dbReference type="InterPro" id="IPR010075">
    <property type="entry name" value="PRibForGlyAmidine_synth_PurQ"/>
</dbReference>
<keyword evidence="2 8" id="KW-0436">Ligase</keyword>
<dbReference type="PROSITE" id="PS51273">
    <property type="entry name" value="GATASE_TYPE_1"/>
    <property type="match status" value="1"/>
</dbReference>
<dbReference type="SUPFAM" id="SSF52317">
    <property type="entry name" value="Class I glutamine amidotransferase-like"/>
    <property type="match status" value="1"/>
</dbReference>
<keyword evidence="1 8" id="KW-0963">Cytoplasm</keyword>
<accession>A0A6J4P7L6</accession>
<comment type="function">
    <text evidence="8">Part of the phosphoribosylformylglycinamidine synthase complex involved in the purines biosynthetic pathway. Catalyzes the ATP-dependent conversion of formylglycinamide ribonucleotide (FGAR) and glutamine to yield formylglycinamidine ribonucleotide (FGAM) and glutamate. The FGAM synthase complex is composed of three subunits. PurQ produces an ammonia molecule by converting glutamine to glutamate. PurL transfers the ammonia molecule to FGAR to form FGAM in an ATP-dependent manner. PurS interacts with PurQ and PurL and is thought to assist in the transfer of the ammonia molecule from PurQ to PurL.</text>
</comment>
<dbReference type="SMART" id="SM01211">
    <property type="entry name" value="GATase_5"/>
    <property type="match status" value="1"/>
</dbReference>
<comment type="pathway">
    <text evidence="8">Purine metabolism; IMP biosynthesis via de novo pathway; 5-amino-1-(5-phospho-D-ribosyl)imidazole from N(2)-formyl-N(1)-(5-phospho-D-ribosyl)glycinamide: step 1/2.</text>
</comment>
<evidence type="ECO:0000256" key="7">
    <source>
        <dbReference type="ARBA" id="ARBA00022962"/>
    </source>
</evidence>
<dbReference type="GO" id="GO:0004642">
    <property type="term" value="F:phosphoribosylformylglycinamidine synthase activity"/>
    <property type="evidence" value="ECO:0007669"/>
    <property type="project" value="UniProtKB-UniRule"/>
</dbReference>
<dbReference type="NCBIfam" id="TIGR01737">
    <property type="entry name" value="FGAM_synth_I"/>
    <property type="match status" value="1"/>
</dbReference>
<evidence type="ECO:0000256" key="4">
    <source>
        <dbReference type="ARBA" id="ARBA00022755"/>
    </source>
</evidence>
<dbReference type="UniPathway" id="UPA00074">
    <property type="reaction ID" value="UER00128"/>
</dbReference>
<dbReference type="EC" id="6.3.5.3" evidence="8"/>
<gene>
    <name evidence="8" type="primary">purQ</name>
    <name evidence="9" type="ORF">AVDCRST_MAG03-1707</name>
</gene>
<dbReference type="EMBL" id="CADCUT010000107">
    <property type="protein sequence ID" value="CAA9408508.1"/>
    <property type="molecule type" value="Genomic_DNA"/>
</dbReference>
<evidence type="ECO:0000256" key="1">
    <source>
        <dbReference type="ARBA" id="ARBA00022490"/>
    </source>
</evidence>
<dbReference type="EC" id="3.5.1.2" evidence="8"/>
<evidence type="ECO:0000256" key="3">
    <source>
        <dbReference type="ARBA" id="ARBA00022741"/>
    </source>
</evidence>
<dbReference type="GO" id="GO:0005524">
    <property type="term" value="F:ATP binding"/>
    <property type="evidence" value="ECO:0007669"/>
    <property type="project" value="UniProtKB-KW"/>
</dbReference>